<accession>A0A099GE19</accession>
<dbReference type="STRING" id="1545044.SAMN05444276_106112"/>
<evidence type="ECO:0000313" key="5">
    <source>
        <dbReference type="Proteomes" id="UP000182944"/>
    </source>
</evidence>
<dbReference type="AlphaFoldDB" id="A0A099G954"/>
<evidence type="ECO:0000313" key="4">
    <source>
        <dbReference type="Proteomes" id="UP000029858"/>
    </source>
</evidence>
<accession>A0A099G954</accession>
<evidence type="ECO:0000313" key="3">
    <source>
        <dbReference type="EMBL" id="SDX43895.1"/>
    </source>
</evidence>
<dbReference type="EMBL" id="FNNA01000006">
    <property type="protein sequence ID" value="SDX43895.1"/>
    <property type="molecule type" value="Genomic_DNA"/>
</dbReference>
<gene>
    <name evidence="2" type="ORF">IX56_03080</name>
    <name evidence="3" type="ORF">SAMN05444276_106112</name>
</gene>
<organism evidence="2 4">
    <name type="scientific">Paracoccus sanguinis</name>
    <dbReference type="NCBI Taxonomy" id="1545044"/>
    <lineage>
        <taxon>Bacteria</taxon>
        <taxon>Pseudomonadati</taxon>
        <taxon>Pseudomonadota</taxon>
        <taxon>Alphaproteobacteria</taxon>
        <taxon>Rhodobacterales</taxon>
        <taxon>Paracoccaceae</taxon>
        <taxon>Paracoccus</taxon>
    </lineage>
</organism>
<dbReference type="EMBL" id="JRKQ01000008">
    <property type="protein sequence ID" value="KGJ23258.1"/>
    <property type="molecule type" value="Genomic_DNA"/>
</dbReference>
<proteinExistence type="predicted"/>
<dbReference type="RefSeq" id="WP_036701205.1">
    <property type="nucleotide sequence ID" value="NZ_FNNA01000006.1"/>
</dbReference>
<keyword evidence="5" id="KW-1185">Reference proteome</keyword>
<sequence>MMTVDDMQRVLSLPGDPEHPEFGPAVMEAGARLAMAAADDRGLRAALHEAVQLVLVGMSIETDRPRATLHMLIAELTEGAEELLALTGHARHDA</sequence>
<dbReference type="Proteomes" id="UP000182944">
    <property type="component" value="Unassembled WGS sequence"/>
</dbReference>
<reference evidence="2 4" key="1">
    <citation type="submission" date="2014-09" db="EMBL/GenBank/DDBJ databases">
        <authorList>
            <person name="McGinnis J.M."/>
            <person name="Wolfgang W.J."/>
        </authorList>
    </citation>
    <scope>NUCLEOTIDE SEQUENCE [LARGE SCALE GENOMIC DNA]</scope>
    <source>
        <strain evidence="2 4">5503</strain>
    </source>
</reference>
<reference evidence="2 4" key="2">
    <citation type="submission" date="2014-10" db="EMBL/GenBank/DDBJ databases">
        <title>Paracoccus sanguinis sp. nov., isolated from clinical specimens of New York State patients.</title>
        <authorList>
            <person name="Mingle L.A."/>
            <person name="Cole J.A."/>
            <person name="Lapierre P."/>
            <person name="Musser K.A."/>
        </authorList>
    </citation>
    <scope>NUCLEOTIDE SEQUENCE [LARGE SCALE GENOMIC DNA]</scope>
    <source>
        <strain evidence="2 4">5503</strain>
    </source>
</reference>
<reference evidence="5" key="3">
    <citation type="submission" date="2016-10" db="EMBL/GenBank/DDBJ databases">
        <authorList>
            <person name="Varghese N."/>
            <person name="Submissions S."/>
        </authorList>
    </citation>
    <scope>NUCLEOTIDE SEQUENCE [LARGE SCALE GENOMIC DNA]</scope>
    <source>
        <strain evidence="5">DSM 29303</strain>
    </source>
</reference>
<evidence type="ECO:0000313" key="2">
    <source>
        <dbReference type="EMBL" id="KGJ23258.1"/>
    </source>
</evidence>
<name>A0A099G954_9RHOB</name>
<accession>A0A099GMB5</accession>
<dbReference type="Proteomes" id="UP000029858">
    <property type="component" value="Unassembled WGS sequence"/>
</dbReference>
<evidence type="ECO:0000256" key="1">
    <source>
        <dbReference type="SAM" id="MobiDB-lite"/>
    </source>
</evidence>
<feature type="region of interest" description="Disordered" evidence="1">
    <location>
        <begin position="1"/>
        <end position="23"/>
    </location>
</feature>
<protein>
    <submittedName>
        <fullName evidence="2">Uncharacterized protein</fullName>
    </submittedName>
</protein>
<reference evidence="3" key="4">
    <citation type="submission" date="2016-10" db="EMBL/GenBank/DDBJ databases">
        <authorList>
            <person name="de Groot N.N."/>
        </authorList>
    </citation>
    <scope>NUCLEOTIDE SEQUENCE [LARGE SCALE GENOMIC DNA]</scope>
    <source>
        <strain evidence="3">DSM 29303</strain>
    </source>
</reference>